<protein>
    <submittedName>
        <fullName evidence="1">Uncharacterized protein</fullName>
    </submittedName>
</protein>
<evidence type="ECO:0000313" key="1">
    <source>
        <dbReference type="EMBL" id="QDU43727.1"/>
    </source>
</evidence>
<reference evidence="1 2" key="1">
    <citation type="submission" date="2019-02" db="EMBL/GenBank/DDBJ databases">
        <title>Deep-cultivation of Planctomycetes and their phenomic and genomic characterization uncovers novel biology.</title>
        <authorList>
            <person name="Wiegand S."/>
            <person name="Jogler M."/>
            <person name="Boedeker C."/>
            <person name="Pinto D."/>
            <person name="Vollmers J."/>
            <person name="Rivas-Marin E."/>
            <person name="Kohn T."/>
            <person name="Peeters S.H."/>
            <person name="Heuer A."/>
            <person name="Rast P."/>
            <person name="Oberbeckmann S."/>
            <person name="Bunk B."/>
            <person name="Jeske O."/>
            <person name="Meyerdierks A."/>
            <person name="Storesund J.E."/>
            <person name="Kallscheuer N."/>
            <person name="Luecker S."/>
            <person name="Lage O.M."/>
            <person name="Pohl T."/>
            <person name="Merkel B.J."/>
            <person name="Hornburger P."/>
            <person name="Mueller R.-W."/>
            <person name="Bruemmer F."/>
            <person name="Labrenz M."/>
            <person name="Spormann A.M."/>
            <person name="Op den Camp H."/>
            <person name="Overmann J."/>
            <person name="Amann R."/>
            <person name="Jetten M.S.M."/>
            <person name="Mascher T."/>
            <person name="Medema M.H."/>
            <person name="Devos D.P."/>
            <person name="Kaster A.-K."/>
            <person name="Ovreas L."/>
            <person name="Rohde M."/>
            <person name="Galperin M.Y."/>
            <person name="Jogler C."/>
        </authorList>
    </citation>
    <scope>NUCLEOTIDE SEQUENCE [LARGE SCALE GENOMIC DNA]</scope>
    <source>
        <strain evidence="1 2">Mal52</strain>
    </source>
</reference>
<proteinExistence type="predicted"/>
<keyword evidence="2" id="KW-1185">Reference proteome</keyword>
<sequence>MTIQKTDSAAQRWRHAAMRLGYVPAALLLLGLCSCSSSRNQISGDPFGTDTETLTVNAIEETPAGVTAPVESAVHVESAQTERVNSRRNSTAGEIVQLSGHSMGTEYCPEDCLDGNSAGGVGFGSGHALFPPAMPTMITEDNTASQAKYPDEYIYDGGDRATSVHYTGYGLGGFDPEDAIAEYRDEIGERHIKKSNRVAVYSPRFAAVSVISTLGEGTDIDQAVGSEVSEYGVNYYNRTAIVEHQENLGTERVRMRKRASGLDRDMITSLVDKPVTLVENTKLINAFEDYKFIVAGELIQDEAAVIGKAVQAAAVWSHRAYPVLAAKTTGSNEVYSTWTAQELAATDDPDKSKGQIRLVKLADKHVAEKGEIVTFTIRYDNIGDLPVNEVVIMDNLTVRLSYVEGTATSDHAGKFVTEDNGAGSLILRWELDEPLAGGEGGAVKFETRVE</sequence>
<gene>
    <name evidence="1" type="ORF">Mal52_22030</name>
</gene>
<dbReference type="InterPro" id="IPR047589">
    <property type="entry name" value="DUF11_rpt"/>
</dbReference>
<dbReference type="RefSeq" id="WP_145375989.1">
    <property type="nucleotide sequence ID" value="NZ_CP036276.1"/>
</dbReference>
<dbReference type="PROSITE" id="PS51257">
    <property type="entry name" value="PROKAR_LIPOPROTEIN"/>
    <property type="match status" value="1"/>
</dbReference>
<dbReference type="NCBIfam" id="TIGR01451">
    <property type="entry name" value="B_ant_repeat"/>
    <property type="match status" value="1"/>
</dbReference>
<organism evidence="1 2">
    <name type="scientific">Symmachiella dynata</name>
    <dbReference type="NCBI Taxonomy" id="2527995"/>
    <lineage>
        <taxon>Bacteria</taxon>
        <taxon>Pseudomonadati</taxon>
        <taxon>Planctomycetota</taxon>
        <taxon>Planctomycetia</taxon>
        <taxon>Planctomycetales</taxon>
        <taxon>Planctomycetaceae</taxon>
        <taxon>Symmachiella</taxon>
    </lineage>
</organism>
<evidence type="ECO:0000313" key="2">
    <source>
        <dbReference type="Proteomes" id="UP000319383"/>
    </source>
</evidence>
<dbReference type="EMBL" id="CP036276">
    <property type="protein sequence ID" value="QDU43727.1"/>
    <property type="molecule type" value="Genomic_DNA"/>
</dbReference>
<dbReference type="AlphaFoldDB" id="A0A517ZMP8"/>
<dbReference type="Proteomes" id="UP000319383">
    <property type="component" value="Chromosome"/>
</dbReference>
<dbReference type="KEGG" id="sdyn:Mal52_22030"/>
<name>A0A517ZMP8_9PLAN</name>
<accession>A0A517ZMP8</accession>